<dbReference type="GO" id="GO:0043023">
    <property type="term" value="F:ribosomal large subunit binding"/>
    <property type="evidence" value="ECO:0007669"/>
    <property type="project" value="TreeGrafter"/>
</dbReference>
<feature type="domain" description="NFACT RNA-binding" evidence="2">
    <location>
        <begin position="260"/>
        <end position="367"/>
    </location>
</feature>
<dbReference type="AlphaFoldDB" id="A0A832ZUL2"/>
<evidence type="ECO:0000313" key="4">
    <source>
        <dbReference type="Proteomes" id="UP000608579"/>
    </source>
</evidence>
<dbReference type="GO" id="GO:1990112">
    <property type="term" value="C:RQC complex"/>
    <property type="evidence" value="ECO:0007669"/>
    <property type="project" value="TreeGrafter"/>
</dbReference>
<evidence type="ECO:0000256" key="1">
    <source>
        <dbReference type="SAM" id="Coils"/>
    </source>
</evidence>
<dbReference type="GO" id="GO:0072344">
    <property type="term" value="P:rescue of stalled ribosome"/>
    <property type="evidence" value="ECO:0007669"/>
    <property type="project" value="TreeGrafter"/>
</dbReference>
<dbReference type="PANTHER" id="PTHR15239:SF6">
    <property type="entry name" value="RIBOSOME QUALITY CONTROL COMPLEX SUBUNIT NEMF"/>
    <property type="match status" value="1"/>
</dbReference>
<organism evidence="3 4">
    <name type="scientific">Caldiarchaeum subterraneum</name>
    <dbReference type="NCBI Taxonomy" id="311458"/>
    <lineage>
        <taxon>Archaea</taxon>
        <taxon>Nitrososphaerota</taxon>
        <taxon>Candidatus Caldarchaeales</taxon>
        <taxon>Candidatus Caldarchaeaceae</taxon>
        <taxon>Candidatus Caldarchaeum</taxon>
    </lineage>
</organism>
<dbReference type="EMBL" id="DQVM01000015">
    <property type="protein sequence ID" value="HIQ29096.1"/>
    <property type="molecule type" value="Genomic_DNA"/>
</dbReference>
<dbReference type="Proteomes" id="UP000608579">
    <property type="component" value="Unassembled WGS sequence"/>
</dbReference>
<dbReference type="Pfam" id="PF05670">
    <property type="entry name" value="NFACT-R_1"/>
    <property type="match status" value="1"/>
</dbReference>
<gene>
    <name evidence="3" type="ORF">EYH45_00870</name>
</gene>
<accession>A0A832ZUL2</accession>
<dbReference type="InterPro" id="IPR051608">
    <property type="entry name" value="RQC_Subunit_NEMF"/>
</dbReference>
<proteinExistence type="predicted"/>
<dbReference type="InterPro" id="IPR010979">
    <property type="entry name" value="Ribosomal_uS13-like_H2TH"/>
</dbReference>
<feature type="non-terminal residue" evidence="3">
    <location>
        <position position="1"/>
    </location>
</feature>
<name>A0A832ZUL2_CALS0</name>
<protein>
    <submittedName>
        <fullName evidence="3">DUF814 domain-containing protein</fullName>
    </submittedName>
</protein>
<keyword evidence="1" id="KW-0175">Coiled coil</keyword>
<comment type="caution">
    <text evidence="3">The sequence shown here is derived from an EMBL/GenBank/DDBJ whole genome shotgun (WGS) entry which is preliminary data.</text>
</comment>
<evidence type="ECO:0000313" key="3">
    <source>
        <dbReference type="EMBL" id="HIQ29096.1"/>
    </source>
</evidence>
<dbReference type="InterPro" id="IPR008532">
    <property type="entry name" value="NFACT_RNA-bd"/>
</dbReference>
<dbReference type="SUPFAM" id="SSF46946">
    <property type="entry name" value="S13-like H2TH domain"/>
    <property type="match status" value="1"/>
</dbReference>
<dbReference type="GO" id="GO:0000049">
    <property type="term" value="F:tRNA binding"/>
    <property type="evidence" value="ECO:0007669"/>
    <property type="project" value="TreeGrafter"/>
</dbReference>
<feature type="coiled-coil region" evidence="1">
    <location>
        <begin position="115"/>
        <end position="149"/>
    </location>
</feature>
<reference evidence="3" key="1">
    <citation type="journal article" date="2020" name="ISME J.">
        <title>Gammaproteobacteria mediating utilization of methyl-, sulfur- and petroleum organic compounds in deep ocean hydrothermal plumes.</title>
        <authorList>
            <person name="Zhou Z."/>
            <person name="Liu Y."/>
            <person name="Pan J."/>
            <person name="Cron B.R."/>
            <person name="Toner B.M."/>
            <person name="Anantharaman K."/>
            <person name="Breier J.A."/>
            <person name="Dick G.J."/>
            <person name="Li M."/>
        </authorList>
    </citation>
    <scope>NUCLEOTIDE SEQUENCE</scope>
    <source>
        <strain evidence="3">SZUA-1515</strain>
    </source>
</reference>
<dbReference type="PANTHER" id="PTHR15239">
    <property type="entry name" value="NUCLEAR EXPORT MEDIATOR FACTOR NEMF"/>
    <property type="match status" value="1"/>
</dbReference>
<evidence type="ECO:0000259" key="2">
    <source>
        <dbReference type="Pfam" id="PF05670"/>
    </source>
</evidence>
<sequence>LGGKYAEELLHRAGVEKGKKVKELNEHEQRMLVDALNEIDAEMRNPRFLIYIRDGEVIPSIIRLRKLEESGYRWVEVQEFNEAIKLSYEYQERMRHFEEARKPIEEEMHRLRKTIAEKEYVIQQISEKAKQLEEKINSLSQNAGVVESIRLTALQGEGSKSYGDVNLVEVNERERKFTVDIRGFALNLALDTSTWRQLGSMYDELKTIRNTINKLQGERSSLLTKLRELEDRLTRIRPDIHAAVQERVSLTVEGGFKRIRRFITSEGLEVVAGKDASSNIALIRRHMNHDDLVFHAEIRGSPVAILKQGLKAGEASIEETAQFTACYSRAWREGLSSATVYYVKTEQVSLSPPPGQFLPKGSFMVYGRRNYLTAELTLAVSIERHERRVRAVTIPKLTAEKLGIRYVEIKPGNLNAAEAAKRIIEFFKLDIPKEVEEKLTNVLASMIPYGRCHVIMKEKNILN</sequence>